<comment type="similarity">
    <text evidence="1">Belongs to the protein-tyrosine phosphatase family. Non-receptor class subfamily.</text>
</comment>
<dbReference type="SMART" id="SM00194">
    <property type="entry name" value="PTPc"/>
    <property type="match status" value="1"/>
</dbReference>
<dbReference type="GO" id="GO:0004725">
    <property type="term" value="F:protein tyrosine phosphatase activity"/>
    <property type="evidence" value="ECO:0007669"/>
    <property type="project" value="InterPro"/>
</dbReference>
<feature type="domain" description="Tyrosine-protein phosphatase" evidence="3">
    <location>
        <begin position="118"/>
        <end position="380"/>
    </location>
</feature>
<dbReference type="InterPro" id="IPR029021">
    <property type="entry name" value="Prot-tyrosine_phosphatase-like"/>
</dbReference>
<dbReference type="Proteomes" id="UP000799778">
    <property type="component" value="Unassembled WGS sequence"/>
</dbReference>
<dbReference type="CDD" id="cd18533">
    <property type="entry name" value="PTP_fungal"/>
    <property type="match status" value="1"/>
</dbReference>
<dbReference type="PANTHER" id="PTHR19134">
    <property type="entry name" value="RECEPTOR-TYPE TYROSINE-PROTEIN PHOSPHATASE"/>
    <property type="match status" value="1"/>
</dbReference>
<dbReference type="InterPro" id="IPR050348">
    <property type="entry name" value="Protein-Tyr_Phosphatase"/>
</dbReference>
<dbReference type="RefSeq" id="XP_033386652.1">
    <property type="nucleotide sequence ID" value="XM_033523360.1"/>
</dbReference>
<protein>
    <recommendedName>
        <fullName evidence="7">Tyrosine-protein phosphatase 2</fullName>
    </recommendedName>
</protein>
<evidence type="ECO:0000256" key="1">
    <source>
        <dbReference type="ARBA" id="ARBA00009649"/>
    </source>
</evidence>
<organism evidence="5 6">
    <name type="scientific">Aaosphaeria arxii CBS 175.79</name>
    <dbReference type="NCBI Taxonomy" id="1450172"/>
    <lineage>
        <taxon>Eukaryota</taxon>
        <taxon>Fungi</taxon>
        <taxon>Dikarya</taxon>
        <taxon>Ascomycota</taxon>
        <taxon>Pezizomycotina</taxon>
        <taxon>Dothideomycetes</taxon>
        <taxon>Pleosporomycetidae</taxon>
        <taxon>Pleosporales</taxon>
        <taxon>Pleosporales incertae sedis</taxon>
        <taxon>Aaosphaeria</taxon>
    </lineage>
</organism>
<gene>
    <name evidence="5" type="ORF">BU24DRAFT_343309</name>
</gene>
<name>A0A6A5XZI4_9PLEO</name>
<sequence length="443" mass="50269">MSSTGSLAVPPSPSSSKRSRSRDSSRSAAASSVNTPFVTPSATPSASAPSLLIPQSSSQTSSLADQEPPDLTPYPAFLQLKIEILEKYQDLEWQQRERLLPNGRAVSPTSQWAKCTGPEVAQRNRYVNVDPYQNNRVKLQVPEGYSDYINASPIVLESTKTKKITRFIATQGPKPESFSHIWRMIWEQTTSPAVAIMLTKTHEGGREKCFAYYPQSLQMPDLRINAHDEFKDGIIHNLHLASLVDNEEVSAQVRELDMSTEDGSETKKIWHLLFEGWPDFSVPEDANQAALLKLIDLSRERNADNANNPRIVHCSAGVGRSGTFIALDWLLQELEEGSMDNLHEDDDPILTVVDNLRLQRMMMVQSEAQFIFLYDVIRERWRDRWVKQNPEEADRLGLDLVREPRHKRARPSREIEIRRDDDAHAELEAELVGNQMEFEHGRT</sequence>
<dbReference type="GeneID" id="54280757"/>
<feature type="compositionally biased region" description="Low complexity" evidence="2">
    <location>
        <begin position="39"/>
        <end position="64"/>
    </location>
</feature>
<dbReference type="PROSITE" id="PS50056">
    <property type="entry name" value="TYR_PHOSPHATASE_2"/>
    <property type="match status" value="1"/>
</dbReference>
<feature type="region of interest" description="Disordered" evidence="2">
    <location>
        <begin position="1"/>
        <end position="70"/>
    </location>
</feature>
<reference evidence="5" key="1">
    <citation type="journal article" date="2020" name="Stud. Mycol.">
        <title>101 Dothideomycetes genomes: a test case for predicting lifestyles and emergence of pathogens.</title>
        <authorList>
            <person name="Haridas S."/>
            <person name="Albert R."/>
            <person name="Binder M."/>
            <person name="Bloem J."/>
            <person name="Labutti K."/>
            <person name="Salamov A."/>
            <person name="Andreopoulos B."/>
            <person name="Baker S."/>
            <person name="Barry K."/>
            <person name="Bills G."/>
            <person name="Bluhm B."/>
            <person name="Cannon C."/>
            <person name="Castanera R."/>
            <person name="Culley D."/>
            <person name="Daum C."/>
            <person name="Ezra D."/>
            <person name="Gonzalez J."/>
            <person name="Henrissat B."/>
            <person name="Kuo A."/>
            <person name="Liang C."/>
            <person name="Lipzen A."/>
            <person name="Lutzoni F."/>
            <person name="Magnuson J."/>
            <person name="Mondo S."/>
            <person name="Nolan M."/>
            <person name="Ohm R."/>
            <person name="Pangilinan J."/>
            <person name="Park H.-J."/>
            <person name="Ramirez L."/>
            <person name="Alfaro M."/>
            <person name="Sun H."/>
            <person name="Tritt A."/>
            <person name="Yoshinaga Y."/>
            <person name="Zwiers L.-H."/>
            <person name="Turgeon B."/>
            <person name="Goodwin S."/>
            <person name="Spatafora J."/>
            <person name="Crous P."/>
            <person name="Grigoriev I."/>
        </authorList>
    </citation>
    <scope>NUCLEOTIDE SEQUENCE</scope>
    <source>
        <strain evidence="5">CBS 175.79</strain>
    </source>
</reference>
<dbReference type="InterPro" id="IPR000242">
    <property type="entry name" value="PTP_cat"/>
</dbReference>
<feature type="domain" description="Tyrosine specific protein phosphatases" evidence="4">
    <location>
        <begin position="289"/>
        <end position="371"/>
    </location>
</feature>
<dbReference type="Pfam" id="PF00102">
    <property type="entry name" value="Y_phosphatase"/>
    <property type="match status" value="1"/>
</dbReference>
<dbReference type="SMART" id="SM00404">
    <property type="entry name" value="PTPc_motif"/>
    <property type="match status" value="1"/>
</dbReference>
<dbReference type="AlphaFoldDB" id="A0A6A5XZI4"/>
<evidence type="ECO:0000313" key="5">
    <source>
        <dbReference type="EMBL" id="KAF2018313.1"/>
    </source>
</evidence>
<proteinExistence type="inferred from homology"/>
<dbReference type="InterPro" id="IPR016130">
    <property type="entry name" value="Tyr_Pase_AS"/>
</dbReference>
<evidence type="ECO:0000259" key="4">
    <source>
        <dbReference type="PROSITE" id="PS50056"/>
    </source>
</evidence>
<dbReference type="PROSITE" id="PS50055">
    <property type="entry name" value="TYR_PHOSPHATASE_PTP"/>
    <property type="match status" value="1"/>
</dbReference>
<evidence type="ECO:0008006" key="7">
    <source>
        <dbReference type="Google" id="ProtNLM"/>
    </source>
</evidence>
<dbReference type="InterPro" id="IPR003595">
    <property type="entry name" value="Tyr_Pase_cat"/>
</dbReference>
<dbReference type="OrthoDB" id="10253954at2759"/>
<dbReference type="InterPro" id="IPR000387">
    <property type="entry name" value="Tyr_Pase_dom"/>
</dbReference>
<keyword evidence="6" id="KW-1185">Reference proteome</keyword>
<evidence type="ECO:0000259" key="3">
    <source>
        <dbReference type="PROSITE" id="PS50055"/>
    </source>
</evidence>
<accession>A0A6A5XZI4</accession>
<dbReference type="SUPFAM" id="SSF52799">
    <property type="entry name" value="(Phosphotyrosine protein) phosphatases II"/>
    <property type="match status" value="1"/>
</dbReference>
<evidence type="ECO:0000256" key="2">
    <source>
        <dbReference type="SAM" id="MobiDB-lite"/>
    </source>
</evidence>
<dbReference type="PANTHER" id="PTHR19134:SF449">
    <property type="entry name" value="TYROSINE-PROTEIN PHOSPHATASE 1"/>
    <property type="match status" value="1"/>
</dbReference>
<dbReference type="EMBL" id="ML978068">
    <property type="protein sequence ID" value="KAF2018313.1"/>
    <property type="molecule type" value="Genomic_DNA"/>
</dbReference>
<dbReference type="PRINTS" id="PR00700">
    <property type="entry name" value="PRTYPHPHTASE"/>
</dbReference>
<dbReference type="PROSITE" id="PS00383">
    <property type="entry name" value="TYR_PHOSPHATASE_1"/>
    <property type="match status" value="1"/>
</dbReference>
<dbReference type="Gene3D" id="3.90.190.10">
    <property type="entry name" value="Protein tyrosine phosphatase superfamily"/>
    <property type="match status" value="1"/>
</dbReference>
<evidence type="ECO:0000313" key="6">
    <source>
        <dbReference type="Proteomes" id="UP000799778"/>
    </source>
</evidence>